<feature type="transmembrane region" description="Helical" evidence="5">
    <location>
        <begin position="65"/>
        <end position="89"/>
    </location>
</feature>
<accession>A0A9P7DHR8</accession>
<keyword evidence="7" id="KW-1185">Reference proteome</keyword>
<dbReference type="InterPro" id="IPR036259">
    <property type="entry name" value="MFS_trans_sf"/>
</dbReference>
<keyword evidence="3 5" id="KW-1133">Transmembrane helix</keyword>
<dbReference type="OrthoDB" id="5376138at2759"/>
<dbReference type="SUPFAM" id="SSF103473">
    <property type="entry name" value="MFS general substrate transporter"/>
    <property type="match status" value="1"/>
</dbReference>
<proteinExistence type="predicted"/>
<name>A0A9P7DHR8_9AGAM</name>
<dbReference type="AlphaFoldDB" id="A0A9P7DHR8"/>
<evidence type="ECO:0000256" key="4">
    <source>
        <dbReference type="ARBA" id="ARBA00023136"/>
    </source>
</evidence>
<evidence type="ECO:0000313" key="7">
    <source>
        <dbReference type="Proteomes" id="UP000719766"/>
    </source>
</evidence>
<keyword evidence="4 5" id="KW-0472">Membrane</keyword>
<dbReference type="RefSeq" id="XP_041159818.1">
    <property type="nucleotide sequence ID" value="XM_041308596.1"/>
</dbReference>
<evidence type="ECO:0000256" key="2">
    <source>
        <dbReference type="ARBA" id="ARBA00022692"/>
    </source>
</evidence>
<dbReference type="PANTHER" id="PTHR23502:SF134">
    <property type="entry name" value="MAJOR FACILITATOR SUPERFAMILY (MFS) PROFILE DOMAIN-CONTAINING PROTEIN-RELATED"/>
    <property type="match status" value="1"/>
</dbReference>
<dbReference type="EMBL" id="JABBWE010000031">
    <property type="protein sequence ID" value="KAG1793362.1"/>
    <property type="molecule type" value="Genomic_DNA"/>
</dbReference>
<organism evidence="6 7">
    <name type="scientific">Suillus plorans</name>
    <dbReference type="NCBI Taxonomy" id="116603"/>
    <lineage>
        <taxon>Eukaryota</taxon>
        <taxon>Fungi</taxon>
        <taxon>Dikarya</taxon>
        <taxon>Basidiomycota</taxon>
        <taxon>Agaricomycotina</taxon>
        <taxon>Agaricomycetes</taxon>
        <taxon>Agaricomycetidae</taxon>
        <taxon>Boletales</taxon>
        <taxon>Suillineae</taxon>
        <taxon>Suillaceae</taxon>
        <taxon>Suillus</taxon>
    </lineage>
</organism>
<gene>
    <name evidence="6" type="ORF">HD556DRAFT_1479450</name>
</gene>
<reference evidence="6" key="1">
    <citation type="journal article" date="2020" name="New Phytol.">
        <title>Comparative genomics reveals dynamic genome evolution in host specialist ectomycorrhizal fungi.</title>
        <authorList>
            <person name="Lofgren L.A."/>
            <person name="Nguyen N.H."/>
            <person name="Vilgalys R."/>
            <person name="Ruytinx J."/>
            <person name="Liao H.L."/>
            <person name="Branco S."/>
            <person name="Kuo A."/>
            <person name="LaButti K."/>
            <person name="Lipzen A."/>
            <person name="Andreopoulos W."/>
            <person name="Pangilinan J."/>
            <person name="Riley R."/>
            <person name="Hundley H."/>
            <person name="Na H."/>
            <person name="Barry K."/>
            <person name="Grigoriev I.V."/>
            <person name="Stajich J.E."/>
            <person name="Kennedy P.G."/>
        </authorList>
    </citation>
    <scope>NUCLEOTIDE SEQUENCE</scope>
    <source>
        <strain evidence="6">S12</strain>
    </source>
</reference>
<comment type="subcellular location">
    <subcellularLocation>
        <location evidence="1">Membrane</location>
        <topology evidence="1">Multi-pass membrane protein</topology>
    </subcellularLocation>
</comment>
<keyword evidence="2 5" id="KW-0812">Transmembrane</keyword>
<evidence type="ECO:0000313" key="6">
    <source>
        <dbReference type="EMBL" id="KAG1793362.1"/>
    </source>
</evidence>
<dbReference type="GeneID" id="64602360"/>
<dbReference type="GO" id="GO:0022857">
    <property type="term" value="F:transmembrane transporter activity"/>
    <property type="evidence" value="ECO:0007669"/>
    <property type="project" value="TreeGrafter"/>
</dbReference>
<dbReference type="PANTHER" id="PTHR23502">
    <property type="entry name" value="MAJOR FACILITATOR SUPERFAMILY"/>
    <property type="match status" value="1"/>
</dbReference>
<evidence type="ECO:0000256" key="5">
    <source>
        <dbReference type="SAM" id="Phobius"/>
    </source>
</evidence>
<comment type="caution">
    <text evidence="6">The sequence shown here is derived from an EMBL/GenBank/DDBJ whole genome shotgun (WGS) entry which is preliminary data.</text>
</comment>
<feature type="transmembrane region" description="Helical" evidence="5">
    <location>
        <begin position="133"/>
        <end position="152"/>
    </location>
</feature>
<dbReference type="GO" id="GO:0005886">
    <property type="term" value="C:plasma membrane"/>
    <property type="evidence" value="ECO:0007669"/>
    <property type="project" value="TreeGrafter"/>
</dbReference>
<protein>
    <submittedName>
        <fullName evidence="6">Uncharacterized protein</fullName>
    </submittedName>
</protein>
<evidence type="ECO:0000256" key="1">
    <source>
        <dbReference type="ARBA" id="ARBA00004141"/>
    </source>
</evidence>
<feature type="transmembrane region" description="Helical" evidence="5">
    <location>
        <begin position="20"/>
        <end position="44"/>
    </location>
</feature>
<evidence type="ECO:0000256" key="3">
    <source>
        <dbReference type="ARBA" id="ARBA00022989"/>
    </source>
</evidence>
<sequence>MSGVLYVQIGSVSGVSKHIYHFNVGQSGLVFIIVVVGSILGLLANFYQDVLYWKCVSQRGPEARLYIASDSCIFWMWPVVGLSVVFIYLADCYGPMASSALADQGLARNMGSFGFPFFSHIMFKKLTYKWPNTIFGGVAVLLIPVPFILFLYGPSLQKQSTIYSQLMQDEEKPEQFEFPKSQLD</sequence>
<dbReference type="Proteomes" id="UP000719766">
    <property type="component" value="Unassembled WGS sequence"/>
</dbReference>